<organism evidence="8 9">
    <name type="scientific">Pinctada imbricata</name>
    <name type="common">Atlantic pearl-oyster</name>
    <name type="synonym">Pinctada martensii</name>
    <dbReference type="NCBI Taxonomy" id="66713"/>
    <lineage>
        <taxon>Eukaryota</taxon>
        <taxon>Metazoa</taxon>
        <taxon>Spiralia</taxon>
        <taxon>Lophotrochozoa</taxon>
        <taxon>Mollusca</taxon>
        <taxon>Bivalvia</taxon>
        <taxon>Autobranchia</taxon>
        <taxon>Pteriomorphia</taxon>
        <taxon>Pterioida</taxon>
        <taxon>Pterioidea</taxon>
        <taxon>Pteriidae</taxon>
        <taxon>Pinctada</taxon>
    </lineage>
</organism>
<dbReference type="InterPro" id="IPR011032">
    <property type="entry name" value="GroES-like_sf"/>
</dbReference>
<evidence type="ECO:0000256" key="5">
    <source>
        <dbReference type="ARBA" id="ARBA00022884"/>
    </source>
</evidence>
<keyword evidence="9" id="KW-1185">Reference proteome</keyword>
<gene>
    <name evidence="8" type="ORF">FSP39_003459</name>
</gene>
<keyword evidence="5" id="KW-0694">RNA-binding</keyword>
<dbReference type="SUPFAM" id="SSF51735">
    <property type="entry name" value="NAD(P)-binding Rossmann-fold domains"/>
    <property type="match status" value="1"/>
</dbReference>
<dbReference type="FunFam" id="3.90.180.10:FF:000016">
    <property type="entry name" value="Quinone oxidoreductase"/>
    <property type="match status" value="1"/>
</dbReference>
<proteinExistence type="inferred from homology"/>
<sequence length="335" mass="35631">MSCSSALSRNIMRAIRVAQFGGPEVMKVESSVPVPTPAKSQVLINVKAAGINPVDTYIRAGTYALKPELPYTPGHDIAGVVEEVGSDVKSIKKGDRVFTIRTASGGYAEYCTAEADTTRHLRNRLSFEEGAGVGVPYYTAYRAVQIIGKARPGETMLVHGASGSVGLACIQYGCHLGLRVLGTAGSQTGVDLVKENGADAVFNHREENYVQEIMDSTDGNGPDIIIEMLANVNLEKDMTMVAKRGRIMVVGNRGSIEVTPRHLMAKESTVAGVMLFGSTQEEMKEMSGAIDAGLGPGGWVKPHIGREYSLDNAPQAHGDIINNTGATGRLIIKPS</sequence>
<reference evidence="8" key="1">
    <citation type="submission" date="2019-08" db="EMBL/GenBank/DDBJ databases">
        <title>The improved chromosome-level genome for the pearl oyster Pinctada fucata martensii using PacBio sequencing and Hi-C.</title>
        <authorList>
            <person name="Zheng Z."/>
        </authorList>
    </citation>
    <scope>NUCLEOTIDE SEQUENCE</scope>
    <source>
        <strain evidence="8">ZZ-2019</strain>
        <tissue evidence="8">Adductor muscle</tissue>
    </source>
</reference>
<comment type="similarity">
    <text evidence="2">Belongs to the zinc-containing alcohol dehydrogenase family. Quinone oxidoreductase subfamily.</text>
</comment>
<evidence type="ECO:0000313" key="9">
    <source>
        <dbReference type="Proteomes" id="UP001186944"/>
    </source>
</evidence>
<keyword evidence="6" id="KW-0007">Acetylation</keyword>
<dbReference type="AlphaFoldDB" id="A0AA89BYD2"/>
<dbReference type="InterPro" id="IPR051603">
    <property type="entry name" value="Zinc-ADH_QOR/CCCR"/>
</dbReference>
<dbReference type="CDD" id="cd08253">
    <property type="entry name" value="zeta_crystallin"/>
    <property type="match status" value="1"/>
</dbReference>
<accession>A0AA89BYD2</accession>
<evidence type="ECO:0000256" key="1">
    <source>
        <dbReference type="ARBA" id="ARBA00004496"/>
    </source>
</evidence>
<feature type="domain" description="Enoyl reductase (ER)" evidence="7">
    <location>
        <begin position="21"/>
        <end position="332"/>
    </location>
</feature>
<dbReference type="InterPro" id="IPR013149">
    <property type="entry name" value="ADH-like_C"/>
</dbReference>
<dbReference type="InterPro" id="IPR013154">
    <property type="entry name" value="ADH-like_N"/>
</dbReference>
<dbReference type="GO" id="GO:0003730">
    <property type="term" value="F:mRNA 3'-UTR binding"/>
    <property type="evidence" value="ECO:0007669"/>
    <property type="project" value="TreeGrafter"/>
</dbReference>
<dbReference type="SMART" id="SM00829">
    <property type="entry name" value="PKS_ER"/>
    <property type="match status" value="1"/>
</dbReference>
<comment type="subcellular location">
    <subcellularLocation>
        <location evidence="1">Cytoplasm</location>
    </subcellularLocation>
</comment>
<keyword evidence="4" id="KW-0521">NADP</keyword>
<dbReference type="SUPFAM" id="SSF50129">
    <property type="entry name" value="GroES-like"/>
    <property type="match status" value="1"/>
</dbReference>
<name>A0AA89BYD2_PINIB</name>
<protein>
    <recommendedName>
        <fullName evidence="7">Enoyl reductase (ER) domain-containing protein</fullName>
    </recommendedName>
</protein>
<dbReference type="Proteomes" id="UP001186944">
    <property type="component" value="Unassembled WGS sequence"/>
</dbReference>
<evidence type="ECO:0000256" key="3">
    <source>
        <dbReference type="ARBA" id="ARBA00022490"/>
    </source>
</evidence>
<evidence type="ECO:0000259" key="7">
    <source>
        <dbReference type="SMART" id="SM00829"/>
    </source>
</evidence>
<dbReference type="FunFam" id="3.40.50.720:FF:000244">
    <property type="entry name" value="quinone oxidoreductase"/>
    <property type="match status" value="1"/>
</dbReference>
<dbReference type="Gene3D" id="3.90.180.10">
    <property type="entry name" value="Medium-chain alcohol dehydrogenases, catalytic domain"/>
    <property type="match status" value="1"/>
</dbReference>
<dbReference type="InterPro" id="IPR036291">
    <property type="entry name" value="NAD(P)-bd_dom_sf"/>
</dbReference>
<dbReference type="GO" id="GO:0005829">
    <property type="term" value="C:cytosol"/>
    <property type="evidence" value="ECO:0007669"/>
    <property type="project" value="TreeGrafter"/>
</dbReference>
<dbReference type="EMBL" id="VSWD01000011">
    <property type="protein sequence ID" value="KAK3087239.1"/>
    <property type="molecule type" value="Genomic_DNA"/>
</dbReference>
<dbReference type="Pfam" id="PF08240">
    <property type="entry name" value="ADH_N"/>
    <property type="match status" value="1"/>
</dbReference>
<keyword evidence="3" id="KW-0963">Cytoplasm</keyword>
<dbReference type="GO" id="GO:0003960">
    <property type="term" value="F:quinone reductase (NADPH) activity"/>
    <property type="evidence" value="ECO:0007669"/>
    <property type="project" value="TreeGrafter"/>
</dbReference>
<dbReference type="InterPro" id="IPR020843">
    <property type="entry name" value="ER"/>
</dbReference>
<evidence type="ECO:0000313" key="8">
    <source>
        <dbReference type="EMBL" id="KAK3087239.1"/>
    </source>
</evidence>
<dbReference type="GO" id="GO:0070402">
    <property type="term" value="F:NADPH binding"/>
    <property type="evidence" value="ECO:0007669"/>
    <property type="project" value="TreeGrafter"/>
</dbReference>
<dbReference type="PANTHER" id="PTHR44154:SF1">
    <property type="entry name" value="QUINONE OXIDOREDUCTASE"/>
    <property type="match status" value="1"/>
</dbReference>
<dbReference type="Gene3D" id="3.40.50.720">
    <property type="entry name" value="NAD(P)-binding Rossmann-like Domain"/>
    <property type="match status" value="1"/>
</dbReference>
<dbReference type="PANTHER" id="PTHR44154">
    <property type="entry name" value="QUINONE OXIDOREDUCTASE"/>
    <property type="match status" value="1"/>
</dbReference>
<evidence type="ECO:0000256" key="6">
    <source>
        <dbReference type="ARBA" id="ARBA00022990"/>
    </source>
</evidence>
<evidence type="ECO:0000256" key="2">
    <source>
        <dbReference type="ARBA" id="ARBA00010371"/>
    </source>
</evidence>
<evidence type="ECO:0000256" key="4">
    <source>
        <dbReference type="ARBA" id="ARBA00022857"/>
    </source>
</evidence>
<dbReference type="Pfam" id="PF00107">
    <property type="entry name" value="ADH_zinc_N"/>
    <property type="match status" value="1"/>
</dbReference>
<comment type="caution">
    <text evidence="8">The sequence shown here is derived from an EMBL/GenBank/DDBJ whole genome shotgun (WGS) entry which is preliminary data.</text>
</comment>